<dbReference type="Pfam" id="PF18247">
    <property type="entry name" value="AvrM_N"/>
    <property type="match status" value="1"/>
</dbReference>
<dbReference type="VEuPathDB" id="FungiDB:MELLADRAFT_124207"/>
<dbReference type="InterPro" id="IPR041353">
    <property type="entry name" value="AvrM_N"/>
</dbReference>
<evidence type="ECO:0000259" key="2">
    <source>
        <dbReference type="Pfam" id="PF18241"/>
    </source>
</evidence>
<dbReference type="Pfam" id="PF18241">
    <property type="entry name" value="AvrM-A"/>
    <property type="match status" value="1"/>
</dbReference>
<feature type="domain" description="Flax-rust effector AvrM N-terminal" evidence="3">
    <location>
        <begin position="207"/>
        <end position="271"/>
    </location>
</feature>
<dbReference type="RefSeq" id="XP_007404379.1">
    <property type="nucleotide sequence ID" value="XM_007404317.1"/>
</dbReference>
<keyword evidence="1" id="KW-0812">Transmembrane</keyword>
<dbReference type="HOGENOM" id="CLU_479859_0_0_1"/>
<name>F4R586_MELLP</name>
<dbReference type="AlphaFoldDB" id="F4R586"/>
<dbReference type="InterPro" id="IPR040489">
    <property type="entry name" value="AvrM-A"/>
</dbReference>
<evidence type="ECO:0000259" key="3">
    <source>
        <dbReference type="Pfam" id="PF18247"/>
    </source>
</evidence>
<organism evidence="5">
    <name type="scientific">Melampsora larici-populina (strain 98AG31 / pathotype 3-4-7)</name>
    <name type="common">Poplar leaf rust fungus</name>
    <dbReference type="NCBI Taxonomy" id="747676"/>
    <lineage>
        <taxon>Eukaryota</taxon>
        <taxon>Fungi</taxon>
        <taxon>Dikarya</taxon>
        <taxon>Basidiomycota</taxon>
        <taxon>Pucciniomycotina</taxon>
        <taxon>Pucciniomycetes</taxon>
        <taxon>Pucciniales</taxon>
        <taxon>Melampsoraceae</taxon>
        <taxon>Melampsora</taxon>
    </lineage>
</organism>
<dbReference type="InParanoid" id="F4R586"/>
<dbReference type="KEGG" id="mlr:MELLADRAFT_124207"/>
<dbReference type="Gene3D" id="1.20.58.1680">
    <property type="match status" value="2"/>
</dbReference>
<evidence type="ECO:0000313" key="5">
    <source>
        <dbReference type="Proteomes" id="UP000001072"/>
    </source>
</evidence>
<protein>
    <submittedName>
        <fullName evidence="4">Secreted protein</fullName>
    </submittedName>
</protein>
<sequence>MRNPPYPQIKWIIIVWVIANLKLFVIGHPAMAAGKSIQVFEDAKGVGTAGHANKSSLDVKAVHEPLLPKPDDLRTSVVLSPSKSGSGTADIADSMRKGRVEGPHIPNTLQTGSKDLQVAHDFLYTKPDGLQTSTLVRHPQIGTWFAKIRGFMSKSQGADPSLRESPSASFKFEDTRGFTAKEIREDLLRFTPTARAKKVAPLIPEVDEAFKNQNGMVLKGQMEDIKPVEVAKLSPDRLIRYAADRNDNVEGMARNLYKASEKYIKDEQRAFYKASLGYSQVLDHSLILNKKTSAKSYEETRKMIEDIVKQKMKESEVKGISENDMTMSIRESFIDKMAVLFPEVEKRLQELQKSKANYQQAYTDTYQAAHHLSNTKSLNPQALAQLTDKQYVEQAAFYDIKAYRRYAQWSDAEKRLDDILYDQDLVAALKSKFETATKDKEINVIADQLKDNLKAKGKPIDEKTVNTVARSNFIKEQASLDPVLQHYVSRIKIAEKQIENTKNTALEGADRYYKSHKLLKSTALRYKSSFFRNIIPKFFSRPVIV</sequence>
<evidence type="ECO:0000313" key="4">
    <source>
        <dbReference type="EMBL" id="EGG12004.1"/>
    </source>
</evidence>
<keyword evidence="5" id="KW-1185">Reference proteome</keyword>
<dbReference type="OrthoDB" id="10423307at2759"/>
<keyword evidence="1" id="KW-0472">Membrane</keyword>
<dbReference type="EMBL" id="GL883091">
    <property type="protein sequence ID" value="EGG12004.1"/>
    <property type="molecule type" value="Genomic_DNA"/>
</dbReference>
<proteinExistence type="predicted"/>
<feature type="domain" description="Flax-rust effector AvrM-A" evidence="2">
    <location>
        <begin position="376"/>
        <end position="521"/>
    </location>
</feature>
<evidence type="ECO:0000256" key="1">
    <source>
        <dbReference type="SAM" id="Phobius"/>
    </source>
</evidence>
<feature type="transmembrane region" description="Helical" evidence="1">
    <location>
        <begin position="12"/>
        <end position="31"/>
    </location>
</feature>
<dbReference type="GeneID" id="18926680"/>
<gene>
    <name evidence="4" type="ORF">MELLADRAFT_124207</name>
</gene>
<keyword evidence="1" id="KW-1133">Transmembrane helix</keyword>
<accession>F4R586</accession>
<dbReference type="Proteomes" id="UP000001072">
    <property type="component" value="Unassembled WGS sequence"/>
</dbReference>
<reference evidence="5" key="1">
    <citation type="journal article" date="2011" name="Proc. Natl. Acad. Sci. U.S.A.">
        <title>Obligate biotrophy features unraveled by the genomic analysis of rust fungi.</title>
        <authorList>
            <person name="Duplessis S."/>
            <person name="Cuomo C.A."/>
            <person name="Lin Y.-C."/>
            <person name="Aerts A."/>
            <person name="Tisserant E."/>
            <person name="Veneault-Fourrey C."/>
            <person name="Joly D.L."/>
            <person name="Hacquard S."/>
            <person name="Amselem J."/>
            <person name="Cantarel B.L."/>
            <person name="Chiu R."/>
            <person name="Coutinho P.M."/>
            <person name="Feau N."/>
            <person name="Field M."/>
            <person name="Frey P."/>
            <person name="Gelhaye E."/>
            <person name="Goldberg J."/>
            <person name="Grabherr M.G."/>
            <person name="Kodira C.D."/>
            <person name="Kohler A."/>
            <person name="Kuees U."/>
            <person name="Lindquist E.A."/>
            <person name="Lucas S.M."/>
            <person name="Mago R."/>
            <person name="Mauceli E."/>
            <person name="Morin E."/>
            <person name="Murat C."/>
            <person name="Pangilinan J.L."/>
            <person name="Park R."/>
            <person name="Pearson M."/>
            <person name="Quesneville H."/>
            <person name="Rouhier N."/>
            <person name="Sakthikumar S."/>
            <person name="Salamov A.A."/>
            <person name="Schmutz J."/>
            <person name="Selles B."/>
            <person name="Shapiro H."/>
            <person name="Tanguay P."/>
            <person name="Tuskan G.A."/>
            <person name="Henrissat B."/>
            <person name="Van de Peer Y."/>
            <person name="Rouze P."/>
            <person name="Ellis J.G."/>
            <person name="Dodds P.N."/>
            <person name="Schein J.E."/>
            <person name="Zhong S."/>
            <person name="Hamelin R.C."/>
            <person name="Grigoriev I.V."/>
            <person name="Szabo L.J."/>
            <person name="Martin F."/>
        </authorList>
    </citation>
    <scope>NUCLEOTIDE SEQUENCE [LARGE SCALE GENOMIC DNA]</scope>
    <source>
        <strain evidence="5">98AG31 / pathotype 3-4-7</strain>
    </source>
</reference>